<organism evidence="2">
    <name type="scientific">Corethrella appendiculata</name>
    <dbReference type="NCBI Taxonomy" id="1370023"/>
    <lineage>
        <taxon>Eukaryota</taxon>
        <taxon>Metazoa</taxon>
        <taxon>Ecdysozoa</taxon>
        <taxon>Arthropoda</taxon>
        <taxon>Hexapoda</taxon>
        <taxon>Insecta</taxon>
        <taxon>Pterygota</taxon>
        <taxon>Neoptera</taxon>
        <taxon>Endopterygota</taxon>
        <taxon>Diptera</taxon>
        <taxon>Nematocera</taxon>
        <taxon>Culicoidea</taxon>
        <taxon>Chaoboridae</taxon>
        <taxon>Corethrella</taxon>
    </lineage>
</organism>
<reference evidence="2" key="1">
    <citation type="journal article" date="2014" name="Insect Biochem. Mol. Biol.">
        <title>An insight into the sialome of the frog biting fly, Corethrella appendiculata.</title>
        <authorList>
            <person name="Ribeiro J.M.C."/>
            <person name="Chagas A.C."/>
            <person name="Pham V.M."/>
            <person name="Lounibos L.P."/>
            <person name="Calvo E."/>
        </authorList>
    </citation>
    <scope>NUCLEOTIDE SEQUENCE</scope>
    <source>
        <tissue evidence="2">Salivary glands</tissue>
    </source>
</reference>
<dbReference type="Gene3D" id="1.20.120.20">
    <property type="entry name" value="Apolipoprotein"/>
    <property type="match status" value="1"/>
</dbReference>
<evidence type="ECO:0000256" key="1">
    <source>
        <dbReference type="SAM" id="SignalP"/>
    </source>
</evidence>
<name>U5ETF8_9DIPT</name>
<evidence type="ECO:0000313" key="2">
    <source>
        <dbReference type="EMBL" id="JAB57934.1"/>
    </source>
</evidence>
<dbReference type="AlphaFoldDB" id="U5ETF8"/>
<keyword evidence="1" id="KW-0732">Signal</keyword>
<feature type="chain" id="PRO_5004660176" evidence="1">
    <location>
        <begin position="20"/>
        <end position="192"/>
    </location>
</feature>
<dbReference type="EMBL" id="GANO01001937">
    <property type="protein sequence ID" value="JAB57934.1"/>
    <property type="molecule type" value="mRNA"/>
</dbReference>
<protein>
    <submittedName>
        <fullName evidence="2">Putative apolipophorin-iii</fullName>
    </submittedName>
</protein>
<dbReference type="InterPro" id="IPR010009">
    <property type="entry name" value="ApoLp-III"/>
</dbReference>
<feature type="signal peptide" evidence="1">
    <location>
        <begin position="1"/>
        <end position="19"/>
    </location>
</feature>
<dbReference type="Pfam" id="PF07464">
    <property type="entry name" value="ApoLp-III"/>
    <property type="match status" value="1"/>
</dbReference>
<dbReference type="GO" id="GO:0005576">
    <property type="term" value="C:extracellular region"/>
    <property type="evidence" value="ECO:0007669"/>
    <property type="project" value="InterPro"/>
</dbReference>
<sequence length="192" mass="21562">MNKVIFLVVSLCFVQLIAARSVRDAPAESENALQTTITEIQTRAHDALSTFRALFLDVTGFKNEDEFFNSVKEQAKTFASKYETIQATLTEEAKKNSATYDEVVKNVNTNLQAAVKTLEEKNPEAFADFSAYRENVQTNLNTLVGEADKLGDVIKKHSETVSADLKNSWEELYKNTVDLIQKTTKALEEKKN</sequence>
<dbReference type="SUPFAM" id="SSF47857">
    <property type="entry name" value="Apolipophorin-III"/>
    <property type="match status" value="1"/>
</dbReference>
<accession>U5ETF8</accession>
<dbReference type="GO" id="GO:0008289">
    <property type="term" value="F:lipid binding"/>
    <property type="evidence" value="ECO:0007669"/>
    <property type="project" value="InterPro"/>
</dbReference>
<proteinExistence type="evidence at transcript level"/>
<dbReference type="GO" id="GO:0006869">
    <property type="term" value="P:lipid transport"/>
    <property type="evidence" value="ECO:0007669"/>
    <property type="project" value="InterPro"/>
</dbReference>